<dbReference type="Proteomes" id="UP000236884">
    <property type="component" value="Chromosome"/>
</dbReference>
<feature type="transmembrane region" description="Helical" evidence="1">
    <location>
        <begin position="62"/>
        <end position="81"/>
    </location>
</feature>
<dbReference type="Pfam" id="PF04120">
    <property type="entry name" value="Iron_permease"/>
    <property type="match status" value="1"/>
</dbReference>
<accession>A0A0S3PUH3</accession>
<name>A0A0S3PUH3_9BRAD</name>
<reference evidence="2 3" key="1">
    <citation type="submission" date="2015-08" db="EMBL/GenBank/DDBJ databases">
        <title>Investigation of the bacterial diversity of lava forest soil.</title>
        <authorList>
            <person name="Lee J.S."/>
        </authorList>
    </citation>
    <scope>NUCLEOTIDE SEQUENCE [LARGE SCALE GENOMIC DNA]</scope>
    <source>
        <strain evidence="2 3">GJW-30</strain>
    </source>
</reference>
<dbReference type="InterPro" id="IPR007251">
    <property type="entry name" value="Iron_permease_Fet4"/>
</dbReference>
<dbReference type="AlphaFoldDB" id="A0A0S3PUH3"/>
<dbReference type="KEGG" id="vgo:GJW-30_1_02057"/>
<keyword evidence="1" id="KW-0812">Transmembrane</keyword>
<evidence type="ECO:0000313" key="2">
    <source>
        <dbReference type="EMBL" id="BAT59524.1"/>
    </source>
</evidence>
<sequence length="136" mass="14575">MRGQLPVSAIGGSSQHHTSDLFGKFASGVSAVSGHPFAFLAATAIVVIWAVSGPVFGYSDTWQLVINTGTTIITFLMVFLIQHTQNRDTVALQLKLDELIVATKGAHNDFACIEEKTEAELNDKKEQVRGEAASAD</sequence>
<dbReference type="RefSeq" id="WP_096354980.1">
    <property type="nucleotide sequence ID" value="NZ_AP014946.1"/>
</dbReference>
<gene>
    <name evidence="2" type="ORF">GJW-30_1_02057</name>
</gene>
<dbReference type="EMBL" id="AP014946">
    <property type="protein sequence ID" value="BAT59524.1"/>
    <property type="molecule type" value="Genomic_DNA"/>
</dbReference>
<keyword evidence="3" id="KW-1185">Reference proteome</keyword>
<organism evidence="2 3">
    <name type="scientific">Variibacter gotjawalensis</name>
    <dbReference type="NCBI Taxonomy" id="1333996"/>
    <lineage>
        <taxon>Bacteria</taxon>
        <taxon>Pseudomonadati</taxon>
        <taxon>Pseudomonadota</taxon>
        <taxon>Alphaproteobacteria</taxon>
        <taxon>Hyphomicrobiales</taxon>
        <taxon>Nitrobacteraceae</taxon>
        <taxon>Variibacter</taxon>
    </lineage>
</organism>
<feature type="transmembrane region" description="Helical" evidence="1">
    <location>
        <begin position="37"/>
        <end position="56"/>
    </location>
</feature>
<proteinExistence type="predicted"/>
<protein>
    <submittedName>
        <fullName evidence="2">Low affinity iron permease</fullName>
    </submittedName>
</protein>
<evidence type="ECO:0000256" key="1">
    <source>
        <dbReference type="SAM" id="Phobius"/>
    </source>
</evidence>
<evidence type="ECO:0000313" key="3">
    <source>
        <dbReference type="Proteomes" id="UP000236884"/>
    </source>
</evidence>
<dbReference type="GO" id="GO:0055085">
    <property type="term" value="P:transmembrane transport"/>
    <property type="evidence" value="ECO:0007669"/>
    <property type="project" value="InterPro"/>
</dbReference>
<keyword evidence="1" id="KW-1133">Transmembrane helix</keyword>
<keyword evidence="1" id="KW-0472">Membrane</keyword>
<dbReference type="OrthoDB" id="119761at2"/>